<dbReference type="GO" id="GO:0003677">
    <property type="term" value="F:DNA binding"/>
    <property type="evidence" value="ECO:0007669"/>
    <property type="project" value="InterPro"/>
</dbReference>
<dbReference type="NCBIfam" id="NF033573">
    <property type="entry name" value="transpos_IS200"/>
    <property type="match status" value="1"/>
</dbReference>
<dbReference type="PANTHER" id="PTHR33360:SF2">
    <property type="entry name" value="TRANSPOSASE FOR INSERTION SEQUENCE ELEMENT IS200"/>
    <property type="match status" value="1"/>
</dbReference>
<dbReference type="InterPro" id="IPR036515">
    <property type="entry name" value="Transposase_17_sf"/>
</dbReference>
<sequence>SGLCKIHMPISRAAHKVYEIRYHFVICVKYRKRMLLEEDKISYFKYILQEIEKRYDIRFDTIGTDGNHAHLFIDAAPKYFPSKIFMIVKSIAARELFNRFPDIKTDLWGGQFWNDGGYIGTVAEGRTADTVRKYIQKQGSKEEKDDYKQLKLFKVH</sequence>
<feature type="domain" description="Transposase IS200-like" evidence="1">
    <location>
        <begin position="17"/>
        <end position="138"/>
    </location>
</feature>
<dbReference type="Gene3D" id="3.30.70.1290">
    <property type="entry name" value="Transposase IS200-like"/>
    <property type="match status" value="1"/>
</dbReference>
<gene>
    <name evidence="2" type="ORF">B1B_04157</name>
</gene>
<reference evidence="2" key="1">
    <citation type="submission" date="2013-08" db="EMBL/GenBank/DDBJ databases">
        <authorList>
            <person name="Mendez C."/>
            <person name="Richter M."/>
            <person name="Ferrer M."/>
            <person name="Sanchez J."/>
        </authorList>
    </citation>
    <scope>NUCLEOTIDE SEQUENCE</scope>
</reference>
<name>T1BG40_9ZZZZ</name>
<dbReference type="InterPro" id="IPR002686">
    <property type="entry name" value="Transposase_17"/>
</dbReference>
<dbReference type="SMART" id="SM01321">
    <property type="entry name" value="Y1_Tnp"/>
    <property type="match status" value="1"/>
</dbReference>
<dbReference type="AlphaFoldDB" id="T1BG40"/>
<protein>
    <submittedName>
        <fullName evidence="2">Transposase IS200-family protein</fullName>
    </submittedName>
</protein>
<dbReference type="Pfam" id="PF01797">
    <property type="entry name" value="Y1_Tnp"/>
    <property type="match status" value="1"/>
</dbReference>
<evidence type="ECO:0000259" key="1">
    <source>
        <dbReference type="SMART" id="SM01321"/>
    </source>
</evidence>
<dbReference type="EMBL" id="AUZY01002612">
    <property type="protein sequence ID" value="EQD71971.1"/>
    <property type="molecule type" value="Genomic_DNA"/>
</dbReference>
<proteinExistence type="predicted"/>
<reference evidence="2" key="2">
    <citation type="journal article" date="2014" name="ISME J.">
        <title>Microbial stratification in low pH oxic and suboxic macroscopic growths along an acid mine drainage.</title>
        <authorList>
            <person name="Mendez-Garcia C."/>
            <person name="Mesa V."/>
            <person name="Sprenger R.R."/>
            <person name="Richter M."/>
            <person name="Diez M.S."/>
            <person name="Solano J."/>
            <person name="Bargiela R."/>
            <person name="Golyshina O.V."/>
            <person name="Manteca A."/>
            <person name="Ramos J.L."/>
            <person name="Gallego J.R."/>
            <person name="Llorente I."/>
            <person name="Martins Dos Santos V.A."/>
            <person name="Jensen O.N."/>
            <person name="Pelaez A.I."/>
            <person name="Sanchez J."/>
            <person name="Ferrer M."/>
        </authorList>
    </citation>
    <scope>NUCLEOTIDE SEQUENCE</scope>
</reference>
<feature type="non-terminal residue" evidence="2">
    <location>
        <position position="1"/>
    </location>
</feature>
<evidence type="ECO:0000313" key="2">
    <source>
        <dbReference type="EMBL" id="EQD71971.1"/>
    </source>
</evidence>
<organism evidence="2">
    <name type="scientific">mine drainage metagenome</name>
    <dbReference type="NCBI Taxonomy" id="410659"/>
    <lineage>
        <taxon>unclassified sequences</taxon>
        <taxon>metagenomes</taxon>
        <taxon>ecological metagenomes</taxon>
    </lineage>
</organism>
<dbReference type="GO" id="GO:0006313">
    <property type="term" value="P:DNA transposition"/>
    <property type="evidence" value="ECO:0007669"/>
    <property type="project" value="InterPro"/>
</dbReference>
<dbReference type="SUPFAM" id="SSF143422">
    <property type="entry name" value="Transposase IS200-like"/>
    <property type="match status" value="1"/>
</dbReference>
<accession>T1BG40</accession>
<dbReference type="GO" id="GO:0004803">
    <property type="term" value="F:transposase activity"/>
    <property type="evidence" value="ECO:0007669"/>
    <property type="project" value="InterPro"/>
</dbReference>
<comment type="caution">
    <text evidence="2">The sequence shown here is derived from an EMBL/GenBank/DDBJ whole genome shotgun (WGS) entry which is preliminary data.</text>
</comment>
<dbReference type="PANTHER" id="PTHR33360">
    <property type="entry name" value="TRANSPOSASE FOR INSERTION SEQUENCE ELEMENT IS200"/>
    <property type="match status" value="1"/>
</dbReference>